<dbReference type="InParanoid" id="A0EBK4"/>
<evidence type="ECO:0000313" key="2">
    <source>
        <dbReference type="Proteomes" id="UP000000600"/>
    </source>
</evidence>
<proteinExistence type="predicted"/>
<name>A0EBK4_PARTE</name>
<reference evidence="1 2" key="1">
    <citation type="journal article" date="2006" name="Nature">
        <title>Global trends of whole-genome duplications revealed by the ciliate Paramecium tetraurelia.</title>
        <authorList>
            <consortium name="Genoscope"/>
            <person name="Aury J.-M."/>
            <person name="Jaillon O."/>
            <person name="Duret L."/>
            <person name="Noel B."/>
            <person name="Jubin C."/>
            <person name="Porcel B.M."/>
            <person name="Segurens B."/>
            <person name="Daubin V."/>
            <person name="Anthouard V."/>
            <person name="Aiach N."/>
            <person name="Arnaiz O."/>
            <person name="Billaut A."/>
            <person name="Beisson J."/>
            <person name="Blanc I."/>
            <person name="Bouhouche K."/>
            <person name="Camara F."/>
            <person name="Duharcourt S."/>
            <person name="Guigo R."/>
            <person name="Gogendeau D."/>
            <person name="Katinka M."/>
            <person name="Keller A.-M."/>
            <person name="Kissmehl R."/>
            <person name="Klotz C."/>
            <person name="Koll F."/>
            <person name="Le Moue A."/>
            <person name="Lepere C."/>
            <person name="Malinsky S."/>
            <person name="Nowacki M."/>
            <person name="Nowak J.K."/>
            <person name="Plattner H."/>
            <person name="Poulain J."/>
            <person name="Ruiz F."/>
            <person name="Serrano V."/>
            <person name="Zagulski M."/>
            <person name="Dessen P."/>
            <person name="Betermier M."/>
            <person name="Weissenbach J."/>
            <person name="Scarpelli C."/>
            <person name="Schachter V."/>
            <person name="Sperling L."/>
            <person name="Meyer E."/>
            <person name="Cohen J."/>
            <person name="Wincker P."/>
        </authorList>
    </citation>
    <scope>NUCLEOTIDE SEQUENCE [LARGE SCALE GENOMIC DNA]</scope>
    <source>
        <strain evidence="1 2">Stock d4-2</strain>
    </source>
</reference>
<dbReference type="KEGG" id="ptm:GSPATT00025405001"/>
<dbReference type="GeneID" id="5045853"/>
<dbReference type="RefSeq" id="XP_001460068.1">
    <property type="nucleotide sequence ID" value="XM_001460031.2"/>
</dbReference>
<accession>A0EBK4</accession>
<protein>
    <submittedName>
        <fullName evidence="1">Uncharacterized protein</fullName>
    </submittedName>
</protein>
<organism evidence="1 2">
    <name type="scientific">Paramecium tetraurelia</name>
    <dbReference type="NCBI Taxonomy" id="5888"/>
    <lineage>
        <taxon>Eukaryota</taxon>
        <taxon>Sar</taxon>
        <taxon>Alveolata</taxon>
        <taxon>Ciliophora</taxon>
        <taxon>Intramacronucleata</taxon>
        <taxon>Oligohymenophorea</taxon>
        <taxon>Peniculida</taxon>
        <taxon>Parameciidae</taxon>
        <taxon>Paramecium</taxon>
    </lineage>
</organism>
<keyword evidence="2" id="KW-1185">Reference proteome</keyword>
<dbReference type="HOGENOM" id="CLU_1762350_0_0_1"/>
<evidence type="ECO:0000313" key="1">
    <source>
        <dbReference type="EMBL" id="CAK92671.1"/>
    </source>
</evidence>
<dbReference type="AlphaFoldDB" id="A0EBK4"/>
<sequence>MEYQGYLIYQPFTFYNQFKYFQISIFIINKSDIKINDIRSKYNLNSLRRRFNGMIGYNLSLFINRISNCLCRFFLSQSTLISQCCLIIQSFQLKKMLLNLIKILKEFIYLKNSARYFVKTKGTLVFDFNENFGILDGAFIVSIYQMLK</sequence>
<gene>
    <name evidence="1" type="ORF">GSPATT00025405001</name>
</gene>
<dbReference type="Proteomes" id="UP000000600">
    <property type="component" value="Unassembled WGS sequence"/>
</dbReference>
<dbReference type="EMBL" id="CT868669">
    <property type="protein sequence ID" value="CAK92671.1"/>
    <property type="molecule type" value="Genomic_DNA"/>
</dbReference>